<protein>
    <submittedName>
        <fullName evidence="10">Cytochrome P450</fullName>
    </submittedName>
</protein>
<dbReference type="GO" id="GO:0016705">
    <property type="term" value="F:oxidoreductase activity, acting on paired donors, with incorporation or reduction of molecular oxygen"/>
    <property type="evidence" value="ECO:0007669"/>
    <property type="project" value="InterPro"/>
</dbReference>
<evidence type="ECO:0000256" key="5">
    <source>
        <dbReference type="ARBA" id="ARBA00022723"/>
    </source>
</evidence>
<evidence type="ECO:0000256" key="9">
    <source>
        <dbReference type="PIRSR" id="PIRSR602403-1"/>
    </source>
</evidence>
<proteinExistence type="inferred from homology"/>
<dbReference type="OrthoDB" id="1470350at2759"/>
<sequence>MALDIVIMASCLLVFATTALLWSFIGHHDDKYILLDNVPGPRSHSFWTGNLGQFLSRHGLDFHREISQDYGPIVKVHGPFGRRLLYVYDPDALYAMLVKDEANFEEGAVYFCSSLISKSGNRLIFGPVTNILSSSGEQHRRQRKLLGPAFSMNRIRELYPIFCNTINRARRTLVSEVASGQHELDMFHWMNRITLEIVGQAALGYSFDPLEVNEADDEYGKAFKHLIPLMQEFFILRPLLPYITALGPAWFRRKLVEMIPIPTVQRLKDVTDVLERKSIEIYQSKLHALAQGDDAMLQQIGEGKDIISVLIRENLRADASDRISEDEVYAQMSMVMVAGADTSAVTVTHLLQLLSEHKGIQQDLRQELLTAMEETEFSYDDLSKLPLLDAVIKETLRLHPPITLLTREVLADTVLPLSTPIHGIDGRTMSSIPVPEGTEIIVGILGFNTDKTRWGEDAHEWKPERWLSPLPREVIDAQNPCVYATIMSFLGGKRSCSGLKFAELSMKVTLSMLLSTFIFEPTGKPITWNIALANYPTTGPESDHAELPLKMGLVGPL</sequence>
<evidence type="ECO:0000256" key="2">
    <source>
        <dbReference type="ARBA" id="ARBA00005179"/>
    </source>
</evidence>
<evidence type="ECO:0000313" key="10">
    <source>
        <dbReference type="EMBL" id="PCH43494.1"/>
    </source>
</evidence>
<keyword evidence="6" id="KW-0560">Oxidoreductase</keyword>
<dbReference type="PANTHER" id="PTHR24305:SF166">
    <property type="entry name" value="CYTOCHROME P450 12A4, MITOCHONDRIAL-RELATED"/>
    <property type="match status" value="1"/>
</dbReference>
<dbReference type="Proteomes" id="UP000218811">
    <property type="component" value="Unassembled WGS sequence"/>
</dbReference>
<dbReference type="PRINTS" id="PR00465">
    <property type="entry name" value="EP450IV"/>
</dbReference>
<dbReference type="GO" id="GO:0020037">
    <property type="term" value="F:heme binding"/>
    <property type="evidence" value="ECO:0007669"/>
    <property type="project" value="InterPro"/>
</dbReference>
<feature type="binding site" description="axial binding residue" evidence="9">
    <location>
        <position position="496"/>
    </location>
    <ligand>
        <name>heme</name>
        <dbReference type="ChEBI" id="CHEBI:30413"/>
    </ligand>
    <ligandPart>
        <name>Fe</name>
        <dbReference type="ChEBI" id="CHEBI:18248"/>
    </ligandPart>
</feature>
<dbReference type="GO" id="GO:0004497">
    <property type="term" value="F:monooxygenase activity"/>
    <property type="evidence" value="ECO:0007669"/>
    <property type="project" value="UniProtKB-KW"/>
</dbReference>
<gene>
    <name evidence="10" type="ORF">WOLCODRAFT_103620</name>
</gene>
<dbReference type="Pfam" id="PF00067">
    <property type="entry name" value="p450"/>
    <property type="match status" value="1"/>
</dbReference>
<dbReference type="EMBL" id="KB468146">
    <property type="protein sequence ID" value="PCH43494.1"/>
    <property type="molecule type" value="Genomic_DNA"/>
</dbReference>
<evidence type="ECO:0000256" key="7">
    <source>
        <dbReference type="ARBA" id="ARBA00023004"/>
    </source>
</evidence>
<dbReference type="InterPro" id="IPR036396">
    <property type="entry name" value="Cyt_P450_sf"/>
</dbReference>
<evidence type="ECO:0000256" key="3">
    <source>
        <dbReference type="ARBA" id="ARBA00010617"/>
    </source>
</evidence>
<evidence type="ECO:0000256" key="4">
    <source>
        <dbReference type="ARBA" id="ARBA00022617"/>
    </source>
</evidence>
<comment type="cofactor">
    <cofactor evidence="1 9">
        <name>heme</name>
        <dbReference type="ChEBI" id="CHEBI:30413"/>
    </cofactor>
</comment>
<evidence type="ECO:0000313" key="11">
    <source>
        <dbReference type="Proteomes" id="UP000218811"/>
    </source>
</evidence>
<evidence type="ECO:0000256" key="6">
    <source>
        <dbReference type="ARBA" id="ARBA00023002"/>
    </source>
</evidence>
<comment type="pathway">
    <text evidence="2">Secondary metabolite biosynthesis.</text>
</comment>
<dbReference type="InterPro" id="IPR050121">
    <property type="entry name" value="Cytochrome_P450_monoxygenase"/>
</dbReference>
<dbReference type="InterPro" id="IPR001128">
    <property type="entry name" value="Cyt_P450"/>
</dbReference>
<reference evidence="10 11" key="1">
    <citation type="journal article" date="2012" name="Science">
        <title>The Paleozoic origin of enzymatic lignin decomposition reconstructed from 31 fungal genomes.</title>
        <authorList>
            <person name="Floudas D."/>
            <person name="Binder M."/>
            <person name="Riley R."/>
            <person name="Barry K."/>
            <person name="Blanchette R.A."/>
            <person name="Henrissat B."/>
            <person name="Martinez A.T."/>
            <person name="Otillar R."/>
            <person name="Spatafora J.W."/>
            <person name="Yadav J.S."/>
            <person name="Aerts A."/>
            <person name="Benoit I."/>
            <person name="Boyd A."/>
            <person name="Carlson A."/>
            <person name="Copeland A."/>
            <person name="Coutinho P.M."/>
            <person name="de Vries R.P."/>
            <person name="Ferreira P."/>
            <person name="Findley K."/>
            <person name="Foster B."/>
            <person name="Gaskell J."/>
            <person name="Glotzer D."/>
            <person name="Gorecki P."/>
            <person name="Heitman J."/>
            <person name="Hesse C."/>
            <person name="Hori C."/>
            <person name="Igarashi K."/>
            <person name="Jurgens J.A."/>
            <person name="Kallen N."/>
            <person name="Kersten P."/>
            <person name="Kohler A."/>
            <person name="Kuees U."/>
            <person name="Kumar T.K.A."/>
            <person name="Kuo A."/>
            <person name="LaButti K."/>
            <person name="Larrondo L.F."/>
            <person name="Lindquist E."/>
            <person name="Ling A."/>
            <person name="Lombard V."/>
            <person name="Lucas S."/>
            <person name="Lundell T."/>
            <person name="Martin R."/>
            <person name="McLaughlin D.J."/>
            <person name="Morgenstern I."/>
            <person name="Morin E."/>
            <person name="Murat C."/>
            <person name="Nagy L.G."/>
            <person name="Nolan M."/>
            <person name="Ohm R.A."/>
            <person name="Patyshakuliyeva A."/>
            <person name="Rokas A."/>
            <person name="Ruiz-Duenas F.J."/>
            <person name="Sabat G."/>
            <person name="Salamov A."/>
            <person name="Samejima M."/>
            <person name="Schmutz J."/>
            <person name="Slot J.C."/>
            <person name="St John F."/>
            <person name="Stenlid J."/>
            <person name="Sun H."/>
            <person name="Sun S."/>
            <person name="Syed K."/>
            <person name="Tsang A."/>
            <person name="Wiebenga A."/>
            <person name="Young D."/>
            <person name="Pisabarro A."/>
            <person name="Eastwood D.C."/>
            <person name="Martin F."/>
            <person name="Cullen D."/>
            <person name="Grigoriev I.V."/>
            <person name="Hibbett D.S."/>
        </authorList>
    </citation>
    <scope>NUCLEOTIDE SEQUENCE [LARGE SCALE GENOMIC DNA]</scope>
    <source>
        <strain evidence="10 11">MD-104</strain>
    </source>
</reference>
<keyword evidence="7 9" id="KW-0408">Iron</keyword>
<keyword evidence="5 9" id="KW-0479">Metal-binding</keyword>
<comment type="similarity">
    <text evidence="3">Belongs to the cytochrome P450 family.</text>
</comment>
<evidence type="ECO:0000256" key="8">
    <source>
        <dbReference type="ARBA" id="ARBA00023033"/>
    </source>
</evidence>
<name>A0A2H3K382_WOLCO</name>
<dbReference type="GO" id="GO:0005506">
    <property type="term" value="F:iron ion binding"/>
    <property type="evidence" value="ECO:0007669"/>
    <property type="project" value="InterPro"/>
</dbReference>
<evidence type="ECO:0000256" key="1">
    <source>
        <dbReference type="ARBA" id="ARBA00001971"/>
    </source>
</evidence>
<dbReference type="Gene3D" id="1.10.630.10">
    <property type="entry name" value="Cytochrome P450"/>
    <property type="match status" value="1"/>
</dbReference>
<dbReference type="SUPFAM" id="SSF48264">
    <property type="entry name" value="Cytochrome P450"/>
    <property type="match status" value="1"/>
</dbReference>
<dbReference type="STRING" id="742152.A0A2H3K382"/>
<keyword evidence="8" id="KW-0503">Monooxygenase</keyword>
<dbReference type="AlphaFoldDB" id="A0A2H3K382"/>
<accession>A0A2H3K382</accession>
<dbReference type="PANTHER" id="PTHR24305">
    <property type="entry name" value="CYTOCHROME P450"/>
    <property type="match status" value="1"/>
</dbReference>
<dbReference type="PRINTS" id="PR00385">
    <property type="entry name" value="P450"/>
</dbReference>
<organism evidence="10 11">
    <name type="scientific">Wolfiporia cocos (strain MD-104)</name>
    <name type="common">Brown rot fungus</name>
    <dbReference type="NCBI Taxonomy" id="742152"/>
    <lineage>
        <taxon>Eukaryota</taxon>
        <taxon>Fungi</taxon>
        <taxon>Dikarya</taxon>
        <taxon>Basidiomycota</taxon>
        <taxon>Agaricomycotina</taxon>
        <taxon>Agaricomycetes</taxon>
        <taxon>Polyporales</taxon>
        <taxon>Phaeolaceae</taxon>
        <taxon>Wolfiporia</taxon>
    </lineage>
</organism>
<keyword evidence="11" id="KW-1185">Reference proteome</keyword>
<keyword evidence="4 9" id="KW-0349">Heme</keyword>
<dbReference type="InterPro" id="IPR002403">
    <property type="entry name" value="Cyt_P450_E_grp-IV"/>
</dbReference>